<dbReference type="Gene3D" id="3.40.50.720">
    <property type="entry name" value="NAD(P)-binding Rossmann-like Domain"/>
    <property type="match status" value="1"/>
</dbReference>
<dbReference type="Gene3D" id="3.30.360.10">
    <property type="entry name" value="Dihydrodipicolinate Reductase, domain 2"/>
    <property type="match status" value="1"/>
</dbReference>
<comment type="similarity">
    <text evidence="1">Belongs to the L-aspartate dehydrogenase family.</text>
</comment>
<dbReference type="SUPFAM" id="SSF51735">
    <property type="entry name" value="NAD(P)-binding Rossmann-fold domains"/>
    <property type="match status" value="1"/>
</dbReference>
<dbReference type="AlphaFoldDB" id="A0A9P4UV95"/>
<keyword evidence="6" id="KW-0520">NAD</keyword>
<name>A0A9P4UV95_9PEZI</name>
<dbReference type="InterPro" id="IPR036291">
    <property type="entry name" value="NAD(P)-bd_dom_sf"/>
</dbReference>
<evidence type="ECO:0000256" key="5">
    <source>
        <dbReference type="ARBA" id="ARBA00023002"/>
    </source>
</evidence>
<gene>
    <name evidence="9" type="ORF">K431DRAFT_280672</name>
</gene>
<dbReference type="InterPro" id="IPR020626">
    <property type="entry name" value="Asp_DH_prok"/>
</dbReference>
<dbReference type="GO" id="GO:0009435">
    <property type="term" value="P:NAD+ biosynthetic process"/>
    <property type="evidence" value="ECO:0007669"/>
    <property type="project" value="InterPro"/>
</dbReference>
<dbReference type="Pfam" id="PF01958">
    <property type="entry name" value="Asp_DH_C"/>
    <property type="match status" value="1"/>
</dbReference>
<feature type="domain" description="Aspartate/homoserine dehydrogenase NAD-binding" evidence="8">
    <location>
        <begin position="8"/>
        <end position="120"/>
    </location>
</feature>
<accession>A0A9P4UV95</accession>
<dbReference type="EMBL" id="MU003766">
    <property type="protein sequence ID" value="KAF2725940.1"/>
    <property type="molecule type" value="Genomic_DNA"/>
</dbReference>
<dbReference type="InterPro" id="IPR011182">
    <property type="entry name" value="L-Asp_DH"/>
</dbReference>
<dbReference type="InterPro" id="IPR005106">
    <property type="entry name" value="Asp/hSer_DH_NAD-bd"/>
</dbReference>
<sequence length="269" mass="27747">MLSVGLLGYGAIGQSIVSTIAQNPIEGISFDVICCRDTQKQKALELCPNANIVSQWSDYLGPAPDIVVEAAGQGAVVDVGEAILAAGSDLYLLSVGALADKDFHDRMLQAATLGKSRLVIPAGALAGFDGLHSLRHSGLESVVYRSTKPPKAWKGTRAETLVDLDSIDGSITFFQGTAAEAALQYPRNANLAAAVGLAGLGVEKTQVELIADSKVSGNTGQIIAVGTSGVLKLELAGQSFAGNPKTSQTTSMSVVAALTSRVSWLSFAS</sequence>
<evidence type="ECO:0000256" key="6">
    <source>
        <dbReference type="ARBA" id="ARBA00023027"/>
    </source>
</evidence>
<dbReference type="Pfam" id="PF03447">
    <property type="entry name" value="NAD_binding_3"/>
    <property type="match status" value="1"/>
</dbReference>
<evidence type="ECO:0000256" key="2">
    <source>
        <dbReference type="ARBA" id="ARBA00020169"/>
    </source>
</evidence>
<reference evidence="9" key="1">
    <citation type="journal article" date="2020" name="Stud. Mycol.">
        <title>101 Dothideomycetes genomes: a test case for predicting lifestyles and emergence of pathogens.</title>
        <authorList>
            <person name="Haridas S."/>
            <person name="Albert R."/>
            <person name="Binder M."/>
            <person name="Bloem J."/>
            <person name="Labutti K."/>
            <person name="Salamov A."/>
            <person name="Andreopoulos B."/>
            <person name="Baker S."/>
            <person name="Barry K."/>
            <person name="Bills G."/>
            <person name="Bluhm B."/>
            <person name="Cannon C."/>
            <person name="Castanera R."/>
            <person name="Culley D."/>
            <person name="Daum C."/>
            <person name="Ezra D."/>
            <person name="Gonzalez J."/>
            <person name="Henrissat B."/>
            <person name="Kuo A."/>
            <person name="Liang C."/>
            <person name="Lipzen A."/>
            <person name="Lutzoni F."/>
            <person name="Magnuson J."/>
            <person name="Mondo S."/>
            <person name="Nolan M."/>
            <person name="Ohm R."/>
            <person name="Pangilinan J."/>
            <person name="Park H.-J."/>
            <person name="Ramirez L."/>
            <person name="Alfaro M."/>
            <person name="Sun H."/>
            <person name="Tritt A."/>
            <person name="Yoshinaga Y."/>
            <person name="Zwiers L.-H."/>
            <person name="Turgeon B."/>
            <person name="Goodwin S."/>
            <person name="Spatafora J."/>
            <person name="Crous P."/>
            <person name="Grigoriev I."/>
        </authorList>
    </citation>
    <scope>NUCLEOTIDE SEQUENCE</scope>
    <source>
        <strain evidence="9">CBS 116435</strain>
    </source>
</reference>
<dbReference type="NCBIfam" id="NF009828">
    <property type="entry name" value="PRK13303.1-3"/>
    <property type="match status" value="1"/>
</dbReference>
<organism evidence="9 10">
    <name type="scientific">Polychaeton citri CBS 116435</name>
    <dbReference type="NCBI Taxonomy" id="1314669"/>
    <lineage>
        <taxon>Eukaryota</taxon>
        <taxon>Fungi</taxon>
        <taxon>Dikarya</taxon>
        <taxon>Ascomycota</taxon>
        <taxon>Pezizomycotina</taxon>
        <taxon>Dothideomycetes</taxon>
        <taxon>Dothideomycetidae</taxon>
        <taxon>Capnodiales</taxon>
        <taxon>Capnodiaceae</taxon>
        <taxon>Polychaeton</taxon>
    </lineage>
</organism>
<dbReference type="Proteomes" id="UP000799441">
    <property type="component" value="Unassembled WGS sequence"/>
</dbReference>
<evidence type="ECO:0000259" key="8">
    <source>
        <dbReference type="Pfam" id="PF03447"/>
    </source>
</evidence>
<keyword evidence="3" id="KW-0662">Pyridine nucleotide biosynthesis</keyword>
<dbReference type="PANTHER" id="PTHR31873:SF6">
    <property type="entry name" value="ASPARTATE DEHYDROGENASE DOMAIN-CONTAINING PROTEIN"/>
    <property type="match status" value="1"/>
</dbReference>
<comment type="caution">
    <text evidence="9">The sequence shown here is derived from an EMBL/GenBank/DDBJ whole genome shotgun (WGS) entry which is preliminary data.</text>
</comment>
<dbReference type="OrthoDB" id="4310724at2759"/>
<keyword evidence="10" id="KW-1185">Reference proteome</keyword>
<dbReference type="SUPFAM" id="SSF55347">
    <property type="entry name" value="Glyceraldehyde-3-phosphate dehydrogenase-like, C-terminal domain"/>
    <property type="match status" value="1"/>
</dbReference>
<evidence type="ECO:0000256" key="3">
    <source>
        <dbReference type="ARBA" id="ARBA00022642"/>
    </source>
</evidence>
<evidence type="ECO:0000256" key="1">
    <source>
        <dbReference type="ARBA" id="ARBA00008331"/>
    </source>
</evidence>
<evidence type="ECO:0000313" key="9">
    <source>
        <dbReference type="EMBL" id="KAF2725940.1"/>
    </source>
</evidence>
<feature type="domain" description="Aspartate dehydrogenase" evidence="7">
    <location>
        <begin position="169"/>
        <end position="255"/>
    </location>
</feature>
<proteinExistence type="inferred from homology"/>
<keyword evidence="4" id="KW-0521">NADP</keyword>
<keyword evidence="5" id="KW-0560">Oxidoreductase</keyword>
<evidence type="ECO:0000313" key="10">
    <source>
        <dbReference type="Proteomes" id="UP000799441"/>
    </source>
</evidence>
<dbReference type="GO" id="GO:0050661">
    <property type="term" value="F:NADP binding"/>
    <property type="evidence" value="ECO:0007669"/>
    <property type="project" value="InterPro"/>
</dbReference>
<evidence type="ECO:0000259" key="7">
    <source>
        <dbReference type="Pfam" id="PF01958"/>
    </source>
</evidence>
<evidence type="ECO:0000256" key="4">
    <source>
        <dbReference type="ARBA" id="ARBA00022857"/>
    </source>
</evidence>
<dbReference type="InterPro" id="IPR002811">
    <property type="entry name" value="Asp_DH"/>
</dbReference>
<protein>
    <recommendedName>
        <fullName evidence="2">Aspartate dehydrogenase domain-containing protein</fullName>
    </recommendedName>
</protein>
<dbReference type="GO" id="GO:0033735">
    <property type="term" value="F:aspartate dehydrogenase [NAD(P)+] activity"/>
    <property type="evidence" value="ECO:0007669"/>
    <property type="project" value="InterPro"/>
</dbReference>
<dbReference type="PIRSF" id="PIRSF005227">
    <property type="entry name" value="Asp_dh_NAD_syn"/>
    <property type="match status" value="1"/>
</dbReference>
<dbReference type="PANTHER" id="PTHR31873">
    <property type="entry name" value="L-ASPARTATE DEHYDROGENASE-RELATED"/>
    <property type="match status" value="1"/>
</dbReference>
<dbReference type="HAMAP" id="MF_01265">
    <property type="entry name" value="NadX"/>
    <property type="match status" value="1"/>
</dbReference>